<keyword evidence="1" id="KW-0732">Signal</keyword>
<dbReference type="InterPro" id="IPR025293">
    <property type="entry name" value="YfiR/HmsC-like"/>
</dbReference>
<dbReference type="Pfam" id="PF13689">
    <property type="entry name" value="DUF4154"/>
    <property type="match status" value="1"/>
</dbReference>
<reference evidence="2 3" key="1">
    <citation type="journal article" date="2019" name="Antonie Van Leeuwenhoek">
        <title>Description of 'Ca. Methylobacter oryzae' KRF1, a novel species from the environmentally important Methylobacter clade 2.</title>
        <authorList>
            <person name="Khatri K."/>
            <person name="Mohite J.A."/>
            <person name="Pandit P.S."/>
            <person name="Bahulikar R."/>
            <person name="Rahalkar M.C."/>
        </authorList>
    </citation>
    <scope>NUCLEOTIDE SEQUENCE [LARGE SCALE GENOMIC DNA]</scope>
    <source>
        <strain evidence="2 3">KRF1</strain>
    </source>
</reference>
<feature type="chain" id="PRO_5046485837" evidence="1">
    <location>
        <begin position="20"/>
        <end position="170"/>
    </location>
</feature>
<name>A0ABY3CDU3_9GAMM</name>
<protein>
    <submittedName>
        <fullName evidence="2">YfiR family protein</fullName>
    </submittedName>
</protein>
<keyword evidence="3" id="KW-1185">Reference proteome</keyword>
<feature type="signal peptide" evidence="1">
    <location>
        <begin position="1"/>
        <end position="19"/>
    </location>
</feature>
<dbReference type="EMBL" id="RYFG02000093">
    <property type="protein sequence ID" value="TRW95025.1"/>
    <property type="molecule type" value="Genomic_DNA"/>
</dbReference>
<sequence length="170" mass="18504">MIRISIAVWALLVTLLAGAVADEATEYDLKAAYLLNFAAYVEWPSPPKPVTVCVYGNNPFKAATIAALLNAKSGQIDAVFKYPRQLEYLTVCNILFWPQSEQGNFGKATALLNNAPILIVTDVQDGLPQGAMINLITESKHLRFEINIGTVLASKLKISSKLLKLAKIVS</sequence>
<organism evidence="2 3">
    <name type="scientific">Candidatus Methylobacter oryzae</name>
    <dbReference type="NCBI Taxonomy" id="2497749"/>
    <lineage>
        <taxon>Bacteria</taxon>
        <taxon>Pseudomonadati</taxon>
        <taxon>Pseudomonadota</taxon>
        <taxon>Gammaproteobacteria</taxon>
        <taxon>Methylococcales</taxon>
        <taxon>Methylococcaceae</taxon>
        <taxon>Methylobacter</taxon>
    </lineage>
</organism>
<gene>
    <name evidence="2" type="ORF">EKO24_010710</name>
</gene>
<evidence type="ECO:0000313" key="2">
    <source>
        <dbReference type="EMBL" id="TRW95025.1"/>
    </source>
</evidence>
<dbReference type="RefSeq" id="WP_127028338.1">
    <property type="nucleotide sequence ID" value="NZ_RYFG02000093.1"/>
</dbReference>
<evidence type="ECO:0000256" key="1">
    <source>
        <dbReference type="SAM" id="SignalP"/>
    </source>
</evidence>
<evidence type="ECO:0000313" key="3">
    <source>
        <dbReference type="Proteomes" id="UP000733744"/>
    </source>
</evidence>
<accession>A0ABY3CDU3</accession>
<comment type="caution">
    <text evidence="2">The sequence shown here is derived from an EMBL/GenBank/DDBJ whole genome shotgun (WGS) entry which is preliminary data.</text>
</comment>
<proteinExistence type="predicted"/>
<dbReference type="Proteomes" id="UP000733744">
    <property type="component" value="Unassembled WGS sequence"/>
</dbReference>